<reference evidence="8 9" key="1">
    <citation type="submission" date="2020-08" db="EMBL/GenBank/DDBJ databases">
        <title>Genomic Encyclopedia of Type Strains, Phase III (KMG-III): the genomes of soil and plant-associated and newly described type strains.</title>
        <authorList>
            <person name="Whitman W."/>
        </authorList>
    </citation>
    <scope>NUCLEOTIDE SEQUENCE [LARGE SCALE GENOMIC DNA]</scope>
    <source>
        <strain evidence="8 9">CECT 8960</strain>
    </source>
</reference>
<comment type="catalytic activity">
    <reaction evidence="1">
        <text>ATP + protein L-histidine = ADP + protein N-phospho-L-histidine.</text>
        <dbReference type="EC" id="2.7.13.3"/>
    </reaction>
</comment>
<sequence length="363" mass="38250">MPGARLASAEAEFLASARRFAGPLRGVGLVVISAFGLLTVPEHALPLGAGLFGVIVVGATVDCWAGLTGRAAPVTLAFAVVRVVVVCVAQDWPGPWALHVLTITAITLQWEWSPTVAVPVTAGLLAVHLVAVGDAGAVVPRLVIECALSRLAFVLLRRSSARVDVLRERRAALARAEAVSLARRRREREYLALLHDTASSTFLLVAVRGADTEPARVAEYARHDLTVLTGGGQTAHDSPVDLTASLRTTVDRGPLTVDVRWRAGVLVPASVALALVRAVREALTNVERHAGVPTATLSTRTEGERVVVTVEDAGAGFRPEEVPHARRGLRGSVLERMTAVGGRADITSRPGAGTTVRLVWPDG</sequence>
<evidence type="ECO:0000256" key="1">
    <source>
        <dbReference type="ARBA" id="ARBA00000085"/>
    </source>
</evidence>
<protein>
    <recommendedName>
        <fullName evidence="2">histidine kinase</fullName>
        <ecNumber evidence="2">2.7.13.3</ecNumber>
    </recommendedName>
</protein>
<keyword evidence="6" id="KW-0812">Transmembrane</keyword>
<evidence type="ECO:0000259" key="7">
    <source>
        <dbReference type="Pfam" id="PF02518"/>
    </source>
</evidence>
<dbReference type="Proteomes" id="UP000520767">
    <property type="component" value="Unassembled WGS sequence"/>
</dbReference>
<accession>A0A7W7Q308</accession>
<feature type="transmembrane region" description="Helical" evidence="6">
    <location>
        <begin position="74"/>
        <end position="92"/>
    </location>
</feature>
<evidence type="ECO:0000256" key="4">
    <source>
        <dbReference type="ARBA" id="ARBA00022777"/>
    </source>
</evidence>
<dbReference type="EC" id="2.7.13.3" evidence="2"/>
<dbReference type="EMBL" id="JACHJQ010000002">
    <property type="protein sequence ID" value="MBB4905846.1"/>
    <property type="molecule type" value="Genomic_DNA"/>
</dbReference>
<keyword evidence="5" id="KW-0902">Two-component regulatory system</keyword>
<dbReference type="InterPro" id="IPR003594">
    <property type="entry name" value="HATPase_dom"/>
</dbReference>
<evidence type="ECO:0000313" key="8">
    <source>
        <dbReference type="EMBL" id="MBB4905846.1"/>
    </source>
</evidence>
<feature type="domain" description="Histidine kinase/HSP90-like ATPase" evidence="7">
    <location>
        <begin position="273"/>
        <end position="361"/>
    </location>
</feature>
<dbReference type="Pfam" id="PF02518">
    <property type="entry name" value="HATPase_c"/>
    <property type="match status" value="1"/>
</dbReference>
<keyword evidence="6" id="KW-1133">Transmembrane helix</keyword>
<comment type="caution">
    <text evidence="8">The sequence shown here is derived from an EMBL/GenBank/DDBJ whole genome shotgun (WGS) entry which is preliminary data.</text>
</comment>
<dbReference type="InterPro" id="IPR050482">
    <property type="entry name" value="Sensor_HK_TwoCompSys"/>
</dbReference>
<dbReference type="PANTHER" id="PTHR24421">
    <property type="entry name" value="NITRATE/NITRITE SENSOR PROTEIN NARX-RELATED"/>
    <property type="match status" value="1"/>
</dbReference>
<feature type="transmembrane region" description="Helical" evidence="6">
    <location>
        <begin position="20"/>
        <end position="38"/>
    </location>
</feature>
<proteinExistence type="predicted"/>
<dbReference type="Gene3D" id="3.30.565.10">
    <property type="entry name" value="Histidine kinase-like ATPase, C-terminal domain"/>
    <property type="match status" value="1"/>
</dbReference>
<evidence type="ECO:0000256" key="6">
    <source>
        <dbReference type="SAM" id="Phobius"/>
    </source>
</evidence>
<keyword evidence="4 8" id="KW-0418">Kinase</keyword>
<dbReference type="RefSeq" id="WP_311770995.1">
    <property type="nucleotide sequence ID" value="NZ_JACHJQ010000002.1"/>
</dbReference>
<feature type="transmembrane region" description="Helical" evidence="6">
    <location>
        <begin position="44"/>
        <end position="67"/>
    </location>
</feature>
<evidence type="ECO:0000256" key="5">
    <source>
        <dbReference type="ARBA" id="ARBA00023012"/>
    </source>
</evidence>
<dbReference type="PANTHER" id="PTHR24421:SF10">
    <property type="entry name" value="NITRATE_NITRITE SENSOR PROTEIN NARQ"/>
    <property type="match status" value="1"/>
</dbReference>
<evidence type="ECO:0000256" key="3">
    <source>
        <dbReference type="ARBA" id="ARBA00022679"/>
    </source>
</evidence>
<keyword evidence="3" id="KW-0808">Transferase</keyword>
<name>A0A7W7Q308_9PSEU</name>
<dbReference type="InterPro" id="IPR036890">
    <property type="entry name" value="HATPase_C_sf"/>
</dbReference>
<dbReference type="GO" id="GO:0000160">
    <property type="term" value="P:phosphorelay signal transduction system"/>
    <property type="evidence" value="ECO:0007669"/>
    <property type="project" value="UniProtKB-KW"/>
</dbReference>
<organism evidence="8 9">
    <name type="scientific">Actinophytocola algeriensis</name>
    <dbReference type="NCBI Taxonomy" id="1768010"/>
    <lineage>
        <taxon>Bacteria</taxon>
        <taxon>Bacillati</taxon>
        <taxon>Actinomycetota</taxon>
        <taxon>Actinomycetes</taxon>
        <taxon>Pseudonocardiales</taxon>
        <taxon>Pseudonocardiaceae</taxon>
    </lineage>
</organism>
<keyword evidence="9" id="KW-1185">Reference proteome</keyword>
<keyword evidence="6" id="KW-0472">Membrane</keyword>
<dbReference type="SUPFAM" id="SSF55874">
    <property type="entry name" value="ATPase domain of HSP90 chaperone/DNA topoisomerase II/histidine kinase"/>
    <property type="match status" value="1"/>
</dbReference>
<evidence type="ECO:0000313" key="9">
    <source>
        <dbReference type="Proteomes" id="UP000520767"/>
    </source>
</evidence>
<dbReference type="CDD" id="cd16917">
    <property type="entry name" value="HATPase_UhpB-NarQ-NarX-like"/>
    <property type="match status" value="1"/>
</dbReference>
<gene>
    <name evidence="8" type="ORF">FHR82_002063</name>
</gene>
<dbReference type="AlphaFoldDB" id="A0A7W7Q308"/>
<evidence type="ECO:0000256" key="2">
    <source>
        <dbReference type="ARBA" id="ARBA00012438"/>
    </source>
</evidence>
<dbReference type="GO" id="GO:0004673">
    <property type="term" value="F:protein histidine kinase activity"/>
    <property type="evidence" value="ECO:0007669"/>
    <property type="project" value="UniProtKB-EC"/>
</dbReference>